<dbReference type="InterPro" id="IPR007527">
    <property type="entry name" value="Znf_SWIM"/>
</dbReference>
<reference evidence="4 5" key="1">
    <citation type="submission" date="2017-10" db="EMBL/GenBank/DDBJ databases">
        <title>The draft genome sequence of Williamsia sp. BULT 1.1 isolated from the semi-arid grassland soils from South Africa.</title>
        <authorList>
            <person name="Kabwe M.H."/>
            <person name="Govender N."/>
            <person name="Mutseka Lunga P."/>
            <person name="Vikram S."/>
            <person name="Makhalanyane T.P."/>
        </authorList>
    </citation>
    <scope>NUCLEOTIDE SEQUENCE [LARGE SCALE GENOMIC DNA]</scope>
    <source>
        <strain evidence="4 5">BULT 1.1</strain>
    </source>
</reference>
<dbReference type="AlphaFoldDB" id="A0A2G3PL47"/>
<dbReference type="PANTHER" id="PTHR38133:SF1">
    <property type="entry name" value="SLR1429 PROTEIN"/>
    <property type="match status" value="1"/>
</dbReference>
<evidence type="ECO:0000259" key="3">
    <source>
        <dbReference type="PROSITE" id="PS50966"/>
    </source>
</evidence>
<name>A0A2G3PL47_WILMA</name>
<evidence type="ECO:0000313" key="4">
    <source>
        <dbReference type="EMBL" id="PHV66547.1"/>
    </source>
</evidence>
<evidence type="ECO:0000313" key="5">
    <source>
        <dbReference type="Proteomes" id="UP000225108"/>
    </source>
</evidence>
<protein>
    <recommendedName>
        <fullName evidence="3">SWIM-type domain-containing protein</fullName>
    </recommendedName>
</protein>
<dbReference type="Pfam" id="PF04434">
    <property type="entry name" value="SWIM"/>
    <property type="match status" value="1"/>
</dbReference>
<dbReference type="PROSITE" id="PS50966">
    <property type="entry name" value="ZF_SWIM"/>
    <property type="match status" value="1"/>
</dbReference>
<keyword evidence="1" id="KW-0479">Metal-binding</keyword>
<dbReference type="EMBL" id="PEBD01000008">
    <property type="protein sequence ID" value="PHV66547.1"/>
    <property type="molecule type" value="Genomic_DNA"/>
</dbReference>
<evidence type="ECO:0000256" key="2">
    <source>
        <dbReference type="SAM" id="MobiDB-lite"/>
    </source>
</evidence>
<sequence>MSRKKKAPERGYGLTPWSKAFLLAVEPTAEQRKIVKARSYFRDHNVIDLVMRSGRVSALVQGSQLDPFEVEINTLAADPATVVSMLRHEGKTDDLVALTRGRQPQLLGSLVIPTEASDLRIDCTCPDDSDRCIHVLSVCFEIAASIDKEPSTLLTVMGVELGVLLAHLRDAPSADSAEPDGAPAPPADIDFYGDGRQMPGLPHPPPIDVLSELDTTALTAALRRSGSAAMDVAQAVDELADLYARIIR</sequence>
<proteinExistence type="predicted"/>
<dbReference type="RefSeq" id="WP_099382585.1">
    <property type="nucleotide sequence ID" value="NZ_PEBD01000008.1"/>
</dbReference>
<comment type="caution">
    <text evidence="4">The sequence shown here is derived from an EMBL/GenBank/DDBJ whole genome shotgun (WGS) entry which is preliminary data.</text>
</comment>
<dbReference type="Proteomes" id="UP000225108">
    <property type="component" value="Unassembled WGS sequence"/>
</dbReference>
<organism evidence="4 5">
    <name type="scientific">Williamsia marianensis</name>
    <dbReference type="NCBI Taxonomy" id="85044"/>
    <lineage>
        <taxon>Bacteria</taxon>
        <taxon>Bacillati</taxon>
        <taxon>Actinomycetota</taxon>
        <taxon>Actinomycetes</taxon>
        <taxon>Mycobacteriales</taxon>
        <taxon>Nocardiaceae</taxon>
        <taxon>Williamsia</taxon>
    </lineage>
</organism>
<evidence type="ECO:0000256" key="1">
    <source>
        <dbReference type="PROSITE-ProRule" id="PRU00325"/>
    </source>
</evidence>
<accession>A0A2G3PL47</accession>
<keyword evidence="1" id="KW-0863">Zinc-finger</keyword>
<feature type="domain" description="SWIM-type" evidence="3">
    <location>
        <begin position="108"/>
        <end position="143"/>
    </location>
</feature>
<feature type="region of interest" description="Disordered" evidence="2">
    <location>
        <begin position="173"/>
        <end position="200"/>
    </location>
</feature>
<keyword evidence="1" id="KW-0862">Zinc</keyword>
<dbReference type="PANTHER" id="PTHR38133">
    <property type="entry name" value="SLR1429 PROTEIN"/>
    <property type="match status" value="1"/>
</dbReference>
<dbReference type="GO" id="GO:0008270">
    <property type="term" value="F:zinc ion binding"/>
    <property type="evidence" value="ECO:0007669"/>
    <property type="project" value="UniProtKB-KW"/>
</dbReference>
<gene>
    <name evidence="4" type="ORF">CSW57_09525</name>
</gene>